<name>A0A9P4U0P5_9PEZI</name>
<evidence type="ECO:0000313" key="2">
    <source>
        <dbReference type="Proteomes" id="UP000800235"/>
    </source>
</evidence>
<organism evidence="1 2">
    <name type="scientific">Tothia fuscella</name>
    <dbReference type="NCBI Taxonomy" id="1048955"/>
    <lineage>
        <taxon>Eukaryota</taxon>
        <taxon>Fungi</taxon>
        <taxon>Dikarya</taxon>
        <taxon>Ascomycota</taxon>
        <taxon>Pezizomycotina</taxon>
        <taxon>Dothideomycetes</taxon>
        <taxon>Pleosporomycetidae</taxon>
        <taxon>Venturiales</taxon>
        <taxon>Cylindrosympodiaceae</taxon>
        <taxon>Tothia</taxon>
    </lineage>
</organism>
<protein>
    <submittedName>
        <fullName evidence="1">Uncharacterized protein</fullName>
    </submittedName>
</protein>
<sequence length="212" mass="24219">MPFQLLKLPRELRDTIYRQTFEGDFKPTNPCSILGVSKQVHREAKKILLETKVTLKVDLANFNPSHFLLNLQFLFLARNANTIEIHSIKIKDIELIGRFLKSRSDLKVLELHFDGKDVFQAYQAHFQHAVPGSTEGTGIIDALSGIRVSEGAAVYIWDDGVDLADPLHCSNLKEQLVGMNLEQINNLMYRIEMSIEFRNVMLEMMTGRAEEM</sequence>
<dbReference type="OrthoDB" id="5372935at2759"/>
<dbReference type="EMBL" id="MU007019">
    <property type="protein sequence ID" value="KAF2433804.1"/>
    <property type="molecule type" value="Genomic_DNA"/>
</dbReference>
<proteinExistence type="predicted"/>
<reference evidence="1" key="1">
    <citation type="journal article" date="2020" name="Stud. Mycol.">
        <title>101 Dothideomycetes genomes: a test case for predicting lifestyles and emergence of pathogens.</title>
        <authorList>
            <person name="Haridas S."/>
            <person name="Albert R."/>
            <person name="Binder M."/>
            <person name="Bloem J."/>
            <person name="Labutti K."/>
            <person name="Salamov A."/>
            <person name="Andreopoulos B."/>
            <person name="Baker S."/>
            <person name="Barry K."/>
            <person name="Bills G."/>
            <person name="Bluhm B."/>
            <person name="Cannon C."/>
            <person name="Castanera R."/>
            <person name="Culley D."/>
            <person name="Daum C."/>
            <person name="Ezra D."/>
            <person name="Gonzalez J."/>
            <person name="Henrissat B."/>
            <person name="Kuo A."/>
            <person name="Liang C."/>
            <person name="Lipzen A."/>
            <person name="Lutzoni F."/>
            <person name="Magnuson J."/>
            <person name="Mondo S."/>
            <person name="Nolan M."/>
            <person name="Ohm R."/>
            <person name="Pangilinan J."/>
            <person name="Park H.-J."/>
            <person name="Ramirez L."/>
            <person name="Alfaro M."/>
            <person name="Sun H."/>
            <person name="Tritt A."/>
            <person name="Yoshinaga Y."/>
            <person name="Zwiers L.-H."/>
            <person name="Turgeon B."/>
            <person name="Goodwin S."/>
            <person name="Spatafora J."/>
            <person name="Crous P."/>
            <person name="Grigoriev I."/>
        </authorList>
    </citation>
    <scope>NUCLEOTIDE SEQUENCE</scope>
    <source>
        <strain evidence="1">CBS 130266</strain>
    </source>
</reference>
<dbReference type="AlphaFoldDB" id="A0A9P4U0P5"/>
<keyword evidence="2" id="KW-1185">Reference proteome</keyword>
<evidence type="ECO:0000313" key="1">
    <source>
        <dbReference type="EMBL" id="KAF2433804.1"/>
    </source>
</evidence>
<dbReference type="Proteomes" id="UP000800235">
    <property type="component" value="Unassembled WGS sequence"/>
</dbReference>
<comment type="caution">
    <text evidence="1">The sequence shown here is derived from an EMBL/GenBank/DDBJ whole genome shotgun (WGS) entry which is preliminary data.</text>
</comment>
<gene>
    <name evidence="1" type="ORF">EJ08DRAFT_40197</name>
</gene>
<accession>A0A9P4U0P5</accession>